<name>A0ABR3EST2_9AGAR</name>
<accession>A0ABR3EST2</accession>
<dbReference type="Proteomes" id="UP001465976">
    <property type="component" value="Unassembled WGS sequence"/>
</dbReference>
<feature type="region of interest" description="Disordered" evidence="1">
    <location>
        <begin position="237"/>
        <end position="272"/>
    </location>
</feature>
<keyword evidence="3" id="KW-1185">Reference proteome</keyword>
<evidence type="ECO:0000256" key="1">
    <source>
        <dbReference type="SAM" id="MobiDB-lite"/>
    </source>
</evidence>
<protein>
    <submittedName>
        <fullName evidence="2">Uncharacterized protein</fullName>
    </submittedName>
</protein>
<proteinExistence type="predicted"/>
<evidence type="ECO:0000313" key="3">
    <source>
        <dbReference type="Proteomes" id="UP001465976"/>
    </source>
</evidence>
<sequence>MFPPRRLNFCRLLVWGSGTPHPERMDMENGSSRFTLAKSWIAEYEFIFCTDDSEDHEHWDRQWLSQAPHHFKATNIPREDWSLYDLRWEPDQLNLRPITTTSNNVDARQFKVAQSEDDHIYSPYYLFILPLLPLSSAPDLESWRRAQTFYYWSVDPDGASVMSEEQRISIGLPSYTSEFLSLCKRWPAEVYDFMRLWQEAKGFDPTTTDFARSMGYPILEVLPQNGDDRFETVTDADEKGAAGEDMEVESFVDGTHNGSSSESCEPPTQAEMSVEMDTVLEDMEVDG</sequence>
<evidence type="ECO:0000313" key="2">
    <source>
        <dbReference type="EMBL" id="KAL0565960.1"/>
    </source>
</evidence>
<comment type="caution">
    <text evidence="2">The sequence shown here is derived from an EMBL/GenBank/DDBJ whole genome shotgun (WGS) entry which is preliminary data.</text>
</comment>
<organism evidence="2 3">
    <name type="scientific">Marasmius crinis-equi</name>
    <dbReference type="NCBI Taxonomy" id="585013"/>
    <lineage>
        <taxon>Eukaryota</taxon>
        <taxon>Fungi</taxon>
        <taxon>Dikarya</taxon>
        <taxon>Basidiomycota</taxon>
        <taxon>Agaricomycotina</taxon>
        <taxon>Agaricomycetes</taxon>
        <taxon>Agaricomycetidae</taxon>
        <taxon>Agaricales</taxon>
        <taxon>Marasmiineae</taxon>
        <taxon>Marasmiaceae</taxon>
        <taxon>Marasmius</taxon>
    </lineage>
</organism>
<gene>
    <name evidence="2" type="ORF">V5O48_016058</name>
</gene>
<reference evidence="2 3" key="1">
    <citation type="submission" date="2024-02" db="EMBL/GenBank/DDBJ databases">
        <title>A draft genome for the cacao thread blight pathogen Marasmius crinis-equi.</title>
        <authorList>
            <person name="Cohen S.P."/>
            <person name="Baruah I.K."/>
            <person name="Amoako-Attah I."/>
            <person name="Bukari Y."/>
            <person name="Meinhardt L.W."/>
            <person name="Bailey B.A."/>
        </authorList>
    </citation>
    <scope>NUCLEOTIDE SEQUENCE [LARGE SCALE GENOMIC DNA]</scope>
    <source>
        <strain evidence="2 3">GH-76</strain>
    </source>
</reference>
<dbReference type="EMBL" id="JBAHYK010002058">
    <property type="protein sequence ID" value="KAL0565960.1"/>
    <property type="molecule type" value="Genomic_DNA"/>
</dbReference>